<dbReference type="AlphaFoldDB" id="A0A835YGG8"/>
<name>A0A835YGG8_9STRA</name>
<feature type="chain" id="PRO_5032807531" description="Secreted protein" evidence="1">
    <location>
        <begin position="24"/>
        <end position="213"/>
    </location>
</feature>
<dbReference type="Proteomes" id="UP000664859">
    <property type="component" value="Unassembled WGS sequence"/>
</dbReference>
<feature type="signal peptide" evidence="1">
    <location>
        <begin position="1"/>
        <end position="23"/>
    </location>
</feature>
<reference evidence="2" key="1">
    <citation type="submission" date="2021-02" db="EMBL/GenBank/DDBJ databases">
        <title>First Annotated Genome of the Yellow-green Alga Tribonema minus.</title>
        <authorList>
            <person name="Mahan K.M."/>
        </authorList>
    </citation>
    <scope>NUCLEOTIDE SEQUENCE</scope>
    <source>
        <strain evidence="2">UTEX B ZZ1240</strain>
    </source>
</reference>
<gene>
    <name evidence="2" type="ORF">JKP88DRAFT_339752</name>
</gene>
<keyword evidence="1" id="KW-0732">Signal</keyword>
<sequence length="213" mass="23710">MYWRVRSCHWWTAVCTAVNCAVGCYEVQLRSELQKCPPSRTSRMVLSTVRFCYERGGTLGGSAATHRGTETVTCPALCHQWVHERSSTTFMTLCAAVANASDAASESPHLAIEQSFTDIASGAATRTTRRVRQENFLDLGKRSCTSSSRVCGSTTTPSQKRSGINQYLGAIRGDPFQLPLSFDTLWSSCTESMMLSRRRRARPMQYWSSLDLL</sequence>
<keyword evidence="3" id="KW-1185">Reference proteome</keyword>
<comment type="caution">
    <text evidence="2">The sequence shown here is derived from an EMBL/GenBank/DDBJ whole genome shotgun (WGS) entry which is preliminary data.</text>
</comment>
<evidence type="ECO:0000256" key="1">
    <source>
        <dbReference type="SAM" id="SignalP"/>
    </source>
</evidence>
<evidence type="ECO:0008006" key="4">
    <source>
        <dbReference type="Google" id="ProtNLM"/>
    </source>
</evidence>
<accession>A0A835YGG8</accession>
<protein>
    <recommendedName>
        <fullName evidence="4">Secreted protein</fullName>
    </recommendedName>
</protein>
<evidence type="ECO:0000313" key="2">
    <source>
        <dbReference type="EMBL" id="KAG5175004.1"/>
    </source>
</evidence>
<dbReference type="EMBL" id="JAFCMP010000556">
    <property type="protein sequence ID" value="KAG5175004.1"/>
    <property type="molecule type" value="Genomic_DNA"/>
</dbReference>
<evidence type="ECO:0000313" key="3">
    <source>
        <dbReference type="Proteomes" id="UP000664859"/>
    </source>
</evidence>
<proteinExistence type="predicted"/>
<organism evidence="2 3">
    <name type="scientific">Tribonema minus</name>
    <dbReference type="NCBI Taxonomy" id="303371"/>
    <lineage>
        <taxon>Eukaryota</taxon>
        <taxon>Sar</taxon>
        <taxon>Stramenopiles</taxon>
        <taxon>Ochrophyta</taxon>
        <taxon>PX clade</taxon>
        <taxon>Xanthophyceae</taxon>
        <taxon>Tribonematales</taxon>
        <taxon>Tribonemataceae</taxon>
        <taxon>Tribonema</taxon>
    </lineage>
</organism>